<evidence type="ECO:0000256" key="7">
    <source>
        <dbReference type="ARBA" id="ARBA00022801"/>
    </source>
</evidence>
<proteinExistence type="inferred from homology"/>
<sequence length="685" mass="75027">MNQGQQVQGRVHRCKSCDRVFARAEHLRRHCLSHENRKPNVCRACGSRFGRSDVLRRRTRKCADFQRMAQGAPNTDSDSEPSGQQPRQPAWKETPPAESSGALNSMLDSPQSLPADPPPELGAAMDQALMMPPSMAAPPDSQPVPAAMQEFLGTGDFDDLGFLEDFLLPDTTMFPGHLASMAYEDEAEALPALPAWDSIDLAANPSQAPLSTFQAVAPNARGKLSEPSYFRVLSTSCYEVDEFRKKLYCNYPHEVPNSFRFPSRSRIVRCIVAYFEHFDPHTPIFQHAKFSLGDANPALILGSNAFPKNPTSGNHHGDYVVDVRLLAAQGVFDGADVAALGTINVALASTTLNLFASLSYAGRSFVRDRIIQLLSDSTSALFTDELQLINVKLQGVKITGKPMPNFFAFPTAYNGRTTSVIPSGEVIPRPKGMLRQPAAEGPQTYSFSTSKRFDFEMEMGVIISETVSRGQMVTADEANELIFGFVLLNDWSARDIQFAEMTGMGPYNGKSTATTISHWVVLPQALEETRCQPSSKKAQEMMPSHPDHLRHRAGGDTVTWNIDMKAEIANRNGVSTVVYRSNLRDLYWTPGQMLAHMTSSGSGTTAGDLFGSGTISSPGHTTENPTLGCLFELNKGGKEVLKLKDGREVMWLKDYDEVILTGWTTGEGGKKIGFGEARGMLVPSE</sequence>
<dbReference type="Pfam" id="PF01557">
    <property type="entry name" value="FAA_hydrolase"/>
    <property type="match status" value="1"/>
</dbReference>
<evidence type="ECO:0000256" key="5">
    <source>
        <dbReference type="ARBA" id="ARBA00012094"/>
    </source>
</evidence>
<dbReference type="InterPro" id="IPR036462">
    <property type="entry name" value="Fumarylacetoacetase_N_sf"/>
</dbReference>
<feature type="compositionally biased region" description="Polar residues" evidence="13">
    <location>
        <begin position="72"/>
        <end position="87"/>
    </location>
</feature>
<gene>
    <name evidence="15" type="ORF">QQX98_008149</name>
</gene>
<dbReference type="Gene3D" id="3.30.160.60">
    <property type="entry name" value="Classic Zinc Finger"/>
    <property type="match status" value="1"/>
</dbReference>
<organism evidence="15 16">
    <name type="scientific">Neonectria punicea</name>
    <dbReference type="NCBI Taxonomy" id="979145"/>
    <lineage>
        <taxon>Eukaryota</taxon>
        <taxon>Fungi</taxon>
        <taxon>Dikarya</taxon>
        <taxon>Ascomycota</taxon>
        <taxon>Pezizomycotina</taxon>
        <taxon>Sordariomycetes</taxon>
        <taxon>Hypocreomycetidae</taxon>
        <taxon>Hypocreales</taxon>
        <taxon>Nectriaceae</taxon>
        <taxon>Neonectria</taxon>
    </lineage>
</organism>
<evidence type="ECO:0000313" key="15">
    <source>
        <dbReference type="EMBL" id="KAK7409634.1"/>
    </source>
</evidence>
<evidence type="ECO:0000256" key="8">
    <source>
        <dbReference type="ARBA" id="ARBA00022837"/>
    </source>
</evidence>
<dbReference type="EC" id="3.7.1.2" evidence="5"/>
<reference evidence="15 16" key="1">
    <citation type="journal article" date="2025" name="Microbiol. Resour. Announc.">
        <title>Draft genome sequences for Neonectria magnoliae and Neonectria punicea, canker pathogens of Liriodendron tulipifera and Acer saccharum in West Virginia.</title>
        <authorList>
            <person name="Petronek H.M."/>
            <person name="Kasson M.T."/>
            <person name="Metheny A.M."/>
            <person name="Stauder C.M."/>
            <person name="Lovett B."/>
            <person name="Lynch S.C."/>
            <person name="Garnas J.R."/>
            <person name="Kasson L.R."/>
            <person name="Stajich J.E."/>
        </authorList>
    </citation>
    <scope>NUCLEOTIDE SEQUENCE [LARGE SCALE GENOMIC DNA]</scope>
    <source>
        <strain evidence="15 16">NRRL 64653</strain>
    </source>
</reference>
<dbReference type="SUPFAM" id="SSF56529">
    <property type="entry name" value="FAH"/>
    <property type="match status" value="1"/>
</dbReference>
<dbReference type="Gene3D" id="3.90.850.10">
    <property type="entry name" value="Fumarylacetoacetase-like, C-terminal domain"/>
    <property type="match status" value="1"/>
</dbReference>
<dbReference type="SUPFAM" id="SSF63433">
    <property type="entry name" value="Fumarylacetoacetate hydrolase, FAH, N-terminal domain"/>
    <property type="match status" value="1"/>
</dbReference>
<evidence type="ECO:0000256" key="4">
    <source>
        <dbReference type="ARBA" id="ARBA00010211"/>
    </source>
</evidence>
<evidence type="ECO:0000256" key="11">
    <source>
        <dbReference type="ARBA" id="ARBA00023232"/>
    </source>
</evidence>
<keyword evidence="11" id="KW-0585">Phenylalanine catabolism</keyword>
<keyword evidence="12" id="KW-0862">Zinc</keyword>
<keyword evidence="10" id="KW-0828">Tyrosine catabolism</keyword>
<name>A0ABR1GW28_9HYPO</name>
<accession>A0ABR1GW28</accession>
<protein>
    <recommendedName>
        <fullName evidence="5">fumarylacetoacetase</fullName>
        <ecNumber evidence="5">3.7.1.2</ecNumber>
    </recommendedName>
</protein>
<keyword evidence="9" id="KW-0460">Magnesium</keyword>
<evidence type="ECO:0000259" key="14">
    <source>
        <dbReference type="PROSITE" id="PS50157"/>
    </source>
</evidence>
<dbReference type="InterPro" id="IPR011234">
    <property type="entry name" value="Fumarylacetoacetase-like_C"/>
</dbReference>
<feature type="domain" description="C2H2-type" evidence="14">
    <location>
        <begin position="12"/>
        <end position="39"/>
    </location>
</feature>
<comment type="similarity">
    <text evidence="4">Belongs to the FAH family.</text>
</comment>
<evidence type="ECO:0000256" key="13">
    <source>
        <dbReference type="SAM" id="MobiDB-lite"/>
    </source>
</evidence>
<dbReference type="Pfam" id="PF09298">
    <property type="entry name" value="FAA_hydrolase_N"/>
    <property type="match status" value="1"/>
</dbReference>
<dbReference type="SUPFAM" id="SSF57667">
    <property type="entry name" value="beta-beta-alpha zinc fingers"/>
    <property type="match status" value="1"/>
</dbReference>
<feature type="compositionally biased region" description="Polar residues" evidence="13">
    <location>
        <begin position="101"/>
        <end position="112"/>
    </location>
</feature>
<comment type="cofactor">
    <cofactor evidence="2">
        <name>Mg(2+)</name>
        <dbReference type="ChEBI" id="CHEBI:18420"/>
    </cofactor>
</comment>
<keyword evidence="12" id="KW-0863">Zinc-finger</keyword>
<feature type="region of interest" description="Disordered" evidence="13">
    <location>
        <begin position="64"/>
        <end position="123"/>
    </location>
</feature>
<dbReference type="PROSITE" id="PS50157">
    <property type="entry name" value="ZINC_FINGER_C2H2_2"/>
    <property type="match status" value="1"/>
</dbReference>
<evidence type="ECO:0000313" key="16">
    <source>
        <dbReference type="Proteomes" id="UP001498476"/>
    </source>
</evidence>
<evidence type="ECO:0000256" key="10">
    <source>
        <dbReference type="ARBA" id="ARBA00022878"/>
    </source>
</evidence>
<dbReference type="InterPro" id="IPR036236">
    <property type="entry name" value="Znf_C2H2_sf"/>
</dbReference>
<evidence type="ECO:0000256" key="6">
    <source>
        <dbReference type="ARBA" id="ARBA00022723"/>
    </source>
</evidence>
<evidence type="ECO:0000256" key="1">
    <source>
        <dbReference type="ARBA" id="ARBA00001913"/>
    </source>
</evidence>
<keyword evidence="7" id="KW-0378">Hydrolase</keyword>
<dbReference type="EMBL" id="JAZAVJ010000144">
    <property type="protein sequence ID" value="KAK7409634.1"/>
    <property type="molecule type" value="Genomic_DNA"/>
</dbReference>
<evidence type="ECO:0000256" key="9">
    <source>
        <dbReference type="ARBA" id="ARBA00022842"/>
    </source>
</evidence>
<dbReference type="Proteomes" id="UP001498476">
    <property type="component" value="Unassembled WGS sequence"/>
</dbReference>
<dbReference type="InterPro" id="IPR005959">
    <property type="entry name" value="Fumarylacetoacetase"/>
</dbReference>
<dbReference type="InterPro" id="IPR036663">
    <property type="entry name" value="Fumarylacetoacetase_C_sf"/>
</dbReference>
<comment type="caution">
    <text evidence="15">The sequence shown here is derived from an EMBL/GenBank/DDBJ whole genome shotgun (WGS) entry which is preliminary data.</text>
</comment>
<dbReference type="InterPro" id="IPR013087">
    <property type="entry name" value="Znf_C2H2_type"/>
</dbReference>
<evidence type="ECO:0000256" key="3">
    <source>
        <dbReference type="ARBA" id="ARBA00004782"/>
    </source>
</evidence>
<dbReference type="PROSITE" id="PS00028">
    <property type="entry name" value="ZINC_FINGER_C2H2_1"/>
    <property type="match status" value="1"/>
</dbReference>
<evidence type="ECO:0000256" key="12">
    <source>
        <dbReference type="PROSITE-ProRule" id="PRU00042"/>
    </source>
</evidence>
<comment type="pathway">
    <text evidence="3">Amino-acid degradation; L-phenylalanine degradation; acetoacetate and fumarate from L-phenylalanine: step 6/6.</text>
</comment>
<dbReference type="PANTHER" id="PTHR43069:SF2">
    <property type="entry name" value="FUMARYLACETOACETASE"/>
    <property type="match status" value="1"/>
</dbReference>
<keyword evidence="6" id="KW-0479">Metal-binding</keyword>
<evidence type="ECO:0000256" key="2">
    <source>
        <dbReference type="ARBA" id="ARBA00001946"/>
    </source>
</evidence>
<comment type="cofactor">
    <cofactor evidence="1">
        <name>Ca(2+)</name>
        <dbReference type="ChEBI" id="CHEBI:29108"/>
    </cofactor>
</comment>
<dbReference type="PANTHER" id="PTHR43069">
    <property type="entry name" value="FUMARYLACETOACETASE"/>
    <property type="match status" value="1"/>
</dbReference>
<keyword evidence="16" id="KW-1185">Reference proteome</keyword>
<dbReference type="InterPro" id="IPR015377">
    <property type="entry name" value="Fumarylacetoacetase_N"/>
</dbReference>
<keyword evidence="8" id="KW-0106">Calcium</keyword>